<protein>
    <submittedName>
        <fullName evidence="7">Transcription factor SFL1</fullName>
    </submittedName>
</protein>
<feature type="region of interest" description="Disordered" evidence="5">
    <location>
        <begin position="514"/>
        <end position="642"/>
    </location>
</feature>
<dbReference type="InterPro" id="IPR036390">
    <property type="entry name" value="WH_DNA-bd_sf"/>
</dbReference>
<evidence type="ECO:0000256" key="5">
    <source>
        <dbReference type="SAM" id="MobiDB-lite"/>
    </source>
</evidence>
<proteinExistence type="inferred from homology"/>
<comment type="similarity">
    <text evidence="4">Belongs to the HSF family.</text>
</comment>
<dbReference type="EMBL" id="QLNQ01000025">
    <property type="protein sequence ID" value="RCK62715.1"/>
    <property type="molecule type" value="Genomic_DNA"/>
</dbReference>
<feature type="compositionally biased region" description="Basic and acidic residues" evidence="5">
    <location>
        <begin position="726"/>
        <end position="736"/>
    </location>
</feature>
<evidence type="ECO:0000256" key="2">
    <source>
        <dbReference type="ARBA" id="ARBA00023125"/>
    </source>
</evidence>
<feature type="region of interest" description="Disordered" evidence="5">
    <location>
        <begin position="478"/>
        <end position="502"/>
    </location>
</feature>
<dbReference type="AlphaFoldDB" id="A0A367YA25"/>
<evidence type="ECO:0000256" key="3">
    <source>
        <dbReference type="ARBA" id="ARBA00023242"/>
    </source>
</evidence>
<reference evidence="7 8" key="1">
    <citation type="submission" date="2018-06" db="EMBL/GenBank/DDBJ databases">
        <title>Whole genome sequencing of Candida tropicalis (genome annotated by CSBL at Korea University).</title>
        <authorList>
            <person name="Ahn J."/>
        </authorList>
    </citation>
    <scope>NUCLEOTIDE SEQUENCE [LARGE SCALE GENOMIC DNA]</scope>
    <source>
        <strain evidence="7 8">ATCC 20962</strain>
    </source>
</reference>
<feature type="compositionally biased region" description="Low complexity" evidence="5">
    <location>
        <begin position="585"/>
        <end position="598"/>
    </location>
</feature>
<feature type="compositionally biased region" description="Low complexity" evidence="5">
    <location>
        <begin position="442"/>
        <end position="451"/>
    </location>
</feature>
<dbReference type="PROSITE" id="PS00434">
    <property type="entry name" value="HSF_DOMAIN"/>
    <property type="match status" value="1"/>
</dbReference>
<gene>
    <name evidence="7" type="primary">SFL1_2</name>
    <name evidence="7" type="ORF">Cantr_09202</name>
</gene>
<feature type="compositionally biased region" description="Low complexity" evidence="5">
    <location>
        <begin position="7"/>
        <end position="16"/>
    </location>
</feature>
<dbReference type="SUPFAM" id="SSF46785">
    <property type="entry name" value="Winged helix' DNA-binding domain"/>
    <property type="match status" value="1"/>
</dbReference>
<feature type="domain" description="HSF-type DNA-binding" evidence="6">
    <location>
        <begin position="147"/>
        <end position="171"/>
    </location>
</feature>
<feature type="compositionally biased region" description="Polar residues" evidence="5">
    <location>
        <begin position="514"/>
        <end position="552"/>
    </location>
</feature>
<feature type="compositionally biased region" description="Low complexity" evidence="5">
    <location>
        <begin position="401"/>
        <end position="430"/>
    </location>
</feature>
<keyword evidence="3" id="KW-0539">Nucleus</keyword>
<dbReference type="GO" id="GO:0043565">
    <property type="term" value="F:sequence-specific DNA binding"/>
    <property type="evidence" value="ECO:0007669"/>
    <property type="project" value="InterPro"/>
</dbReference>
<dbReference type="InterPro" id="IPR000232">
    <property type="entry name" value="HSF_DNA-bd"/>
</dbReference>
<keyword evidence="8" id="KW-1185">Reference proteome</keyword>
<organism evidence="7 8">
    <name type="scientific">Candida viswanathii</name>
    <dbReference type="NCBI Taxonomy" id="5486"/>
    <lineage>
        <taxon>Eukaryota</taxon>
        <taxon>Fungi</taxon>
        <taxon>Dikarya</taxon>
        <taxon>Ascomycota</taxon>
        <taxon>Saccharomycotina</taxon>
        <taxon>Pichiomycetes</taxon>
        <taxon>Debaryomycetaceae</taxon>
        <taxon>Candida/Lodderomyces clade</taxon>
        <taxon>Candida</taxon>
    </lineage>
</organism>
<keyword evidence="2" id="KW-0238">DNA-binding</keyword>
<feature type="compositionally biased region" description="Polar residues" evidence="5">
    <location>
        <begin position="625"/>
        <end position="642"/>
    </location>
</feature>
<dbReference type="Proteomes" id="UP000253472">
    <property type="component" value="Unassembled WGS sequence"/>
</dbReference>
<evidence type="ECO:0000256" key="4">
    <source>
        <dbReference type="RuleBase" id="RU004020"/>
    </source>
</evidence>
<dbReference type="OrthoDB" id="60033at2759"/>
<feature type="compositionally biased region" description="Polar residues" evidence="5">
    <location>
        <begin position="26"/>
        <end position="43"/>
    </location>
</feature>
<dbReference type="PRINTS" id="PR00056">
    <property type="entry name" value="HSFDOMAIN"/>
</dbReference>
<dbReference type="STRING" id="5486.A0A367YA25"/>
<feature type="compositionally biased region" description="Low complexity" evidence="5">
    <location>
        <begin position="609"/>
        <end position="624"/>
    </location>
</feature>
<evidence type="ECO:0000259" key="6">
    <source>
        <dbReference type="PROSITE" id="PS00434"/>
    </source>
</evidence>
<feature type="region of interest" description="Disordered" evidence="5">
    <location>
        <begin position="1"/>
        <end position="43"/>
    </location>
</feature>
<accession>A0A367YA25</accession>
<evidence type="ECO:0000313" key="8">
    <source>
        <dbReference type="Proteomes" id="UP000253472"/>
    </source>
</evidence>
<feature type="region of interest" description="Disordered" evidence="5">
    <location>
        <begin position="178"/>
        <end position="197"/>
    </location>
</feature>
<dbReference type="GO" id="GO:0005634">
    <property type="term" value="C:nucleus"/>
    <property type="evidence" value="ECO:0007669"/>
    <property type="project" value="UniProtKB-SubCell"/>
</dbReference>
<sequence length="753" mass="84459">MSNLVQPTPSITTPAPSSRPPLHISHSPSFVSNTAPSAQPQAARLSTSHIMNPPIDMKSNNLLNPSATTTTTTTTTTTAATTSTTVANNASTDAKGNNSNSTGKTQVVFIHKLYDMLHDDSISHLIWWSPSLDSFYVTPGEEFSRALSQYFKHTNIASFIRQLNMYGFHKVNETFLNQEDQQQQQQQSNRWEFRHSTNQFRKGDTESLKHIKRRSSKTLNAQKEIVNIKSLPPTSQPTDYAYSYQNEEANHYFTHHHSITSIHSPADNKPRSPSTPIPLQPYQAQLQFNGQPQIAMQQSPQEYIARPSIPAHSSYESATNFKLLELTNQVNLLRNDFFHMNSRCETLQNELKCQIVDSISVLDIVERLSKNDNRMGSDIRNLKNIINQRIQRINMIPMHQAPPVQQQQPGAQIQVPQPGQLPPGQQQQQQHHSSVSSYHIDSASSSRNPSAASIVPQAYPINPHYSIYSNSSDANNGFFRKREDSNNSKRNLSVFDPLQPVPSRHNSRILIEEASSNVTPNVAQQHAQQPPTFRSRAESTYSPLSNVGKSGNPQQQQQPPQPTVKPPTPINAPRIKSPLNELKHQQQQQQGQAPTASLAPPPPPPSTKQPIIHQPQQPPTQVQTSRTNSLPNPINDHLTPQSPYFIQRNSFTSVYEHQKSLRIPSPRFNTTPPRTVHENKESSSSTSVAKDNKELNAATSATSALPSVSELDKSIRKLVNLPPIMQHKDEHEHERNSNYSNDDNDTNKKRKLE</sequence>
<dbReference type="PANTHER" id="PTHR10015">
    <property type="entry name" value="HEAT SHOCK TRANSCRIPTION FACTOR"/>
    <property type="match status" value="1"/>
</dbReference>
<feature type="compositionally biased region" description="Polar residues" evidence="5">
    <location>
        <begin position="697"/>
        <end position="706"/>
    </location>
</feature>
<feature type="compositionally biased region" description="Low complexity" evidence="5">
    <location>
        <begin position="66"/>
        <end position="80"/>
    </location>
</feature>
<evidence type="ECO:0000256" key="1">
    <source>
        <dbReference type="ARBA" id="ARBA00004123"/>
    </source>
</evidence>
<evidence type="ECO:0000313" key="7">
    <source>
        <dbReference type="EMBL" id="RCK62715.1"/>
    </source>
</evidence>
<dbReference type="Pfam" id="PF00447">
    <property type="entry name" value="HSF_DNA-bind"/>
    <property type="match status" value="1"/>
</dbReference>
<feature type="region of interest" description="Disordered" evidence="5">
    <location>
        <begin position="57"/>
        <end position="80"/>
    </location>
</feature>
<dbReference type="Gene3D" id="1.10.10.10">
    <property type="entry name" value="Winged helix-like DNA-binding domain superfamily/Winged helix DNA-binding domain"/>
    <property type="match status" value="1"/>
</dbReference>
<name>A0A367YA25_9ASCO</name>
<dbReference type="FunFam" id="1.10.10.10:FF:000229">
    <property type="entry name" value="HSF-type DNA-binding domain protein"/>
    <property type="match status" value="1"/>
</dbReference>
<dbReference type="SMART" id="SM00415">
    <property type="entry name" value="HSF"/>
    <property type="match status" value="1"/>
</dbReference>
<feature type="region of interest" description="Disordered" evidence="5">
    <location>
        <begin position="657"/>
        <end position="753"/>
    </location>
</feature>
<feature type="region of interest" description="Disordered" evidence="5">
    <location>
        <begin position="401"/>
        <end position="451"/>
    </location>
</feature>
<dbReference type="InterPro" id="IPR036388">
    <property type="entry name" value="WH-like_DNA-bd_sf"/>
</dbReference>
<dbReference type="GO" id="GO:0003700">
    <property type="term" value="F:DNA-binding transcription factor activity"/>
    <property type="evidence" value="ECO:0007669"/>
    <property type="project" value="InterPro"/>
</dbReference>
<feature type="compositionally biased region" description="Pro residues" evidence="5">
    <location>
        <begin position="559"/>
        <end position="570"/>
    </location>
</feature>
<comment type="subcellular location">
    <subcellularLocation>
        <location evidence="1">Nucleus</location>
    </subcellularLocation>
</comment>
<comment type="caution">
    <text evidence="7">The sequence shown here is derived from an EMBL/GenBank/DDBJ whole genome shotgun (WGS) entry which is preliminary data.</text>
</comment>
<dbReference type="PANTHER" id="PTHR10015:SF396">
    <property type="entry name" value="FLOCCULATION SUPPRESSION PROTEIN"/>
    <property type="match status" value="1"/>
</dbReference>